<evidence type="ECO:0000256" key="10">
    <source>
        <dbReference type="PIRSR" id="PIRSR601834-1"/>
    </source>
</evidence>
<dbReference type="AlphaFoldDB" id="A0AA88RC76"/>
<comment type="subcellular location">
    <subcellularLocation>
        <location evidence="2">Mitochondrion</location>
    </subcellularLocation>
</comment>
<dbReference type="GO" id="GO:0022900">
    <property type="term" value="P:electron transport chain"/>
    <property type="evidence" value="ECO:0007669"/>
    <property type="project" value="TreeGrafter"/>
</dbReference>
<keyword evidence="7" id="KW-0560">Oxidoreductase</keyword>
<feature type="binding site" evidence="10">
    <location>
        <position position="89"/>
    </location>
    <ligand>
        <name>FAD</name>
        <dbReference type="ChEBI" id="CHEBI:57692"/>
    </ligand>
</feature>
<comment type="cofactor">
    <cofactor evidence="1 10">
        <name>FAD</name>
        <dbReference type="ChEBI" id="CHEBI:57692"/>
    </cofactor>
</comment>
<dbReference type="EC" id="1.6.2.2" evidence="4"/>
<dbReference type="InterPro" id="IPR001834">
    <property type="entry name" value="CBR-like"/>
</dbReference>
<gene>
    <name evidence="12" type="ORF">RJ640_006481</name>
</gene>
<keyword evidence="8" id="KW-0520">NAD</keyword>
<keyword evidence="5 10" id="KW-0285">Flavoprotein</keyword>
<evidence type="ECO:0000256" key="9">
    <source>
        <dbReference type="ARBA" id="ARBA00023128"/>
    </source>
</evidence>
<feature type="binding site" evidence="10">
    <location>
        <position position="82"/>
    </location>
    <ligand>
        <name>FAD</name>
        <dbReference type="ChEBI" id="CHEBI:57692"/>
    </ligand>
</feature>
<evidence type="ECO:0000256" key="1">
    <source>
        <dbReference type="ARBA" id="ARBA00001974"/>
    </source>
</evidence>
<dbReference type="Pfam" id="PF00970">
    <property type="entry name" value="FAD_binding_6"/>
    <property type="match status" value="1"/>
</dbReference>
<dbReference type="PANTHER" id="PTHR19370">
    <property type="entry name" value="NADH-CYTOCHROME B5 REDUCTASE"/>
    <property type="match status" value="1"/>
</dbReference>
<evidence type="ECO:0000313" key="12">
    <source>
        <dbReference type="EMBL" id="KAK2983468.1"/>
    </source>
</evidence>
<dbReference type="GO" id="GO:0005739">
    <property type="term" value="C:mitochondrion"/>
    <property type="evidence" value="ECO:0007669"/>
    <property type="project" value="UniProtKB-SubCell"/>
</dbReference>
<evidence type="ECO:0000259" key="11">
    <source>
        <dbReference type="PROSITE" id="PS51384"/>
    </source>
</evidence>
<evidence type="ECO:0000256" key="3">
    <source>
        <dbReference type="ARBA" id="ARBA00006105"/>
    </source>
</evidence>
<feature type="binding site" evidence="10">
    <location>
        <position position="84"/>
    </location>
    <ligand>
        <name>FAD</name>
        <dbReference type="ChEBI" id="CHEBI:57692"/>
    </ligand>
</feature>
<feature type="binding site" evidence="10">
    <location>
        <position position="67"/>
    </location>
    <ligand>
        <name>FAD</name>
        <dbReference type="ChEBI" id="CHEBI:57692"/>
    </ligand>
</feature>
<proteinExistence type="inferred from homology"/>
<feature type="binding site" evidence="10">
    <location>
        <position position="66"/>
    </location>
    <ligand>
        <name>FAD</name>
        <dbReference type="ChEBI" id="CHEBI:57692"/>
    </ligand>
</feature>
<dbReference type="InterPro" id="IPR008333">
    <property type="entry name" value="Cbr1-like_FAD-bd_dom"/>
</dbReference>
<evidence type="ECO:0000256" key="5">
    <source>
        <dbReference type="ARBA" id="ARBA00022630"/>
    </source>
</evidence>
<comment type="caution">
    <text evidence="12">The sequence shown here is derived from an EMBL/GenBank/DDBJ whole genome shotgun (WGS) entry which is preliminary data.</text>
</comment>
<comment type="similarity">
    <text evidence="3">Belongs to the flavoprotein pyridine nucleotide cytochrome reductase family.</text>
</comment>
<reference evidence="12" key="1">
    <citation type="submission" date="2022-12" db="EMBL/GenBank/DDBJ databases">
        <title>Draft genome assemblies for two species of Escallonia (Escalloniales).</title>
        <authorList>
            <person name="Chanderbali A."/>
            <person name="Dervinis C."/>
            <person name="Anghel I."/>
            <person name="Soltis D."/>
            <person name="Soltis P."/>
            <person name="Zapata F."/>
        </authorList>
    </citation>
    <scope>NUCLEOTIDE SEQUENCE</scope>
    <source>
        <strain evidence="12">UCBG92.1500</strain>
        <tissue evidence="12">Leaf</tissue>
    </source>
</reference>
<keyword evidence="13" id="KW-1185">Reference proteome</keyword>
<evidence type="ECO:0000313" key="13">
    <source>
        <dbReference type="Proteomes" id="UP001187471"/>
    </source>
</evidence>
<dbReference type="SUPFAM" id="SSF63380">
    <property type="entry name" value="Riboflavin synthase domain-like"/>
    <property type="match status" value="1"/>
</dbReference>
<dbReference type="GO" id="GO:0090524">
    <property type="term" value="F:cytochrome-b5 reductase activity, acting on NADH"/>
    <property type="evidence" value="ECO:0007669"/>
    <property type="project" value="UniProtKB-EC"/>
</dbReference>
<dbReference type="InterPro" id="IPR017927">
    <property type="entry name" value="FAD-bd_FR_type"/>
</dbReference>
<evidence type="ECO:0000256" key="4">
    <source>
        <dbReference type="ARBA" id="ARBA00012011"/>
    </source>
</evidence>
<protein>
    <recommendedName>
        <fullName evidence="4">cytochrome-b5 reductase</fullName>
        <ecNumber evidence="4">1.6.2.2</ecNumber>
    </recommendedName>
</protein>
<dbReference type="EMBL" id="JAVXUO010001312">
    <property type="protein sequence ID" value="KAK2983468.1"/>
    <property type="molecule type" value="Genomic_DNA"/>
</dbReference>
<feature type="binding site" evidence="10">
    <location>
        <position position="65"/>
    </location>
    <ligand>
        <name>FAD</name>
        <dbReference type="ChEBI" id="CHEBI:57692"/>
    </ligand>
</feature>
<keyword evidence="6 10" id="KW-0274">FAD</keyword>
<accession>A0AA88RC76</accession>
<keyword evidence="9" id="KW-0496">Mitochondrion</keyword>
<dbReference type="InterPro" id="IPR017938">
    <property type="entry name" value="Riboflavin_synthase-like_b-brl"/>
</dbReference>
<dbReference type="PANTHER" id="PTHR19370:SF200">
    <property type="entry name" value="NADH-CYTOCHROME B5 REDUCTASE"/>
    <property type="match status" value="1"/>
</dbReference>
<evidence type="ECO:0000256" key="2">
    <source>
        <dbReference type="ARBA" id="ARBA00004173"/>
    </source>
</evidence>
<feature type="binding site" evidence="10">
    <location>
        <position position="90"/>
    </location>
    <ligand>
        <name>FAD</name>
        <dbReference type="ChEBI" id="CHEBI:57692"/>
    </ligand>
</feature>
<dbReference type="Proteomes" id="UP001187471">
    <property type="component" value="Unassembled WGS sequence"/>
</dbReference>
<evidence type="ECO:0000256" key="7">
    <source>
        <dbReference type="ARBA" id="ARBA00023002"/>
    </source>
</evidence>
<dbReference type="Gene3D" id="2.40.30.10">
    <property type="entry name" value="Translation factors"/>
    <property type="match status" value="1"/>
</dbReference>
<dbReference type="PROSITE" id="PS51384">
    <property type="entry name" value="FAD_FR"/>
    <property type="match status" value="1"/>
</dbReference>
<name>A0AA88RC76_9ASTE</name>
<evidence type="ECO:0000256" key="8">
    <source>
        <dbReference type="ARBA" id="ARBA00023027"/>
    </source>
</evidence>
<feature type="domain" description="FAD-binding FR-type" evidence="11">
    <location>
        <begin position="12"/>
        <end position="130"/>
    </location>
</feature>
<sequence length="130" mass="14133">MRNVLVGCLDPTVFKDFKLVKRTQINHNSARFRFALPTPTSVLGLHAGQFIRCRGIDREGKEVIRPYTPITLNSDVGYFELVVKVISSVSQHANQVFFHLKFGLNDFGGGGGGAAAAAIDVSTGKDVPPF</sequence>
<dbReference type="FunFam" id="2.40.30.10:FF:000032">
    <property type="entry name" value="NADH-cytochrome b5 reductase"/>
    <property type="match status" value="1"/>
</dbReference>
<organism evidence="12 13">
    <name type="scientific">Escallonia rubra</name>
    <dbReference type="NCBI Taxonomy" id="112253"/>
    <lineage>
        <taxon>Eukaryota</taxon>
        <taxon>Viridiplantae</taxon>
        <taxon>Streptophyta</taxon>
        <taxon>Embryophyta</taxon>
        <taxon>Tracheophyta</taxon>
        <taxon>Spermatophyta</taxon>
        <taxon>Magnoliopsida</taxon>
        <taxon>eudicotyledons</taxon>
        <taxon>Gunneridae</taxon>
        <taxon>Pentapetalae</taxon>
        <taxon>asterids</taxon>
        <taxon>campanulids</taxon>
        <taxon>Escalloniales</taxon>
        <taxon>Escalloniaceae</taxon>
        <taxon>Escallonia</taxon>
    </lineage>
</organism>
<evidence type="ECO:0000256" key="6">
    <source>
        <dbReference type="ARBA" id="ARBA00022827"/>
    </source>
</evidence>